<protein>
    <recommendedName>
        <fullName evidence="1">ATPase BadF/BadG/BcrA/BcrD type domain-containing protein</fullName>
    </recommendedName>
</protein>
<dbReference type="InterPro" id="IPR052519">
    <property type="entry name" value="Euk-type_GlcNAc_Kinase"/>
</dbReference>
<name>A0ABX7C4U7_9HYPH</name>
<feature type="domain" description="ATPase BadF/BadG/BcrA/BcrD type" evidence="1">
    <location>
        <begin position="10"/>
        <end position="302"/>
    </location>
</feature>
<reference evidence="2 3" key="1">
    <citation type="submission" date="2021-01" db="EMBL/GenBank/DDBJ databases">
        <title>Genome seq and assembly of Devosia sp. LEGU1.</title>
        <authorList>
            <person name="Chhetri G."/>
        </authorList>
    </citation>
    <scope>NUCLEOTIDE SEQUENCE [LARGE SCALE GENOMIC DNA]</scope>
    <source>
        <strain evidence="2 3">LEGU1</strain>
    </source>
</reference>
<dbReference type="Pfam" id="PF01869">
    <property type="entry name" value="BcrAD_BadFG"/>
    <property type="match status" value="1"/>
</dbReference>
<dbReference type="EMBL" id="CP068046">
    <property type="protein sequence ID" value="QQR39275.1"/>
    <property type="molecule type" value="Genomic_DNA"/>
</dbReference>
<dbReference type="InterPro" id="IPR043129">
    <property type="entry name" value="ATPase_NBD"/>
</dbReference>
<dbReference type="SUPFAM" id="SSF53067">
    <property type="entry name" value="Actin-like ATPase domain"/>
    <property type="match status" value="2"/>
</dbReference>
<dbReference type="Proteomes" id="UP000595857">
    <property type="component" value="Chromosome"/>
</dbReference>
<evidence type="ECO:0000313" key="3">
    <source>
        <dbReference type="Proteomes" id="UP000595857"/>
    </source>
</evidence>
<proteinExistence type="predicted"/>
<dbReference type="PANTHER" id="PTHR43190:SF3">
    <property type="entry name" value="N-ACETYL-D-GLUCOSAMINE KINASE"/>
    <property type="match status" value="1"/>
</dbReference>
<evidence type="ECO:0000313" key="2">
    <source>
        <dbReference type="EMBL" id="QQR39275.1"/>
    </source>
</evidence>
<dbReference type="InterPro" id="IPR002731">
    <property type="entry name" value="ATPase_BadF"/>
</dbReference>
<dbReference type="RefSeq" id="WP_201633155.1">
    <property type="nucleotide sequence ID" value="NZ_CP068046.1"/>
</dbReference>
<dbReference type="Gene3D" id="3.30.420.40">
    <property type="match status" value="2"/>
</dbReference>
<gene>
    <name evidence="2" type="ORF">JI748_16365</name>
</gene>
<dbReference type="PANTHER" id="PTHR43190">
    <property type="entry name" value="N-ACETYL-D-GLUCOSAMINE KINASE"/>
    <property type="match status" value="1"/>
</dbReference>
<organism evidence="2 3">
    <name type="scientific">Devosia rhizoryzae</name>
    <dbReference type="NCBI Taxonomy" id="2774137"/>
    <lineage>
        <taxon>Bacteria</taxon>
        <taxon>Pseudomonadati</taxon>
        <taxon>Pseudomonadota</taxon>
        <taxon>Alphaproteobacteria</taxon>
        <taxon>Hyphomicrobiales</taxon>
        <taxon>Devosiaceae</taxon>
        <taxon>Devosia</taxon>
    </lineage>
</organism>
<evidence type="ECO:0000259" key="1">
    <source>
        <dbReference type="Pfam" id="PF01869"/>
    </source>
</evidence>
<sequence>MSQTEARFVVGVDGGGTKTIAVIADDRGQVLGYGRAGNCDIYVNPHAVDEVELAVSRACAAANVTAADLSAAAFSLCGCDWPEDFAYWNDALHQRGLGSNMRIVNDAVGALSSDVPDGNAIVIICGTGAAIGSRNEQGDVWHSSFWQLRQGGSEMSHAALQLLYRAEMGIDPPTSLTEPALRYFRMKSVEQLLHTFTGRNQTQPDYVAGLMPLIFDAADGGDAATRKLLDDYGTAYAEIAIAAARKVDIVGKPINLLLAGGVFRHPSPLLRNRIIETLHAAMPQITVVPSRSEPVKGAVTIALQMLDVSVDAAVEHRLAQTLPPAEFFHTHALSHDAFSEFLQ</sequence>
<accession>A0ABX7C4U7</accession>
<keyword evidence="3" id="KW-1185">Reference proteome</keyword>